<dbReference type="GO" id="GO:0006508">
    <property type="term" value="P:proteolysis"/>
    <property type="evidence" value="ECO:0007669"/>
    <property type="project" value="InterPro"/>
</dbReference>
<dbReference type="InterPro" id="IPR029058">
    <property type="entry name" value="AB_hydrolase_fold"/>
</dbReference>
<dbReference type="EMBL" id="JROO01000046">
    <property type="protein sequence ID" value="KIH96882.1"/>
    <property type="molecule type" value="Genomic_DNA"/>
</dbReference>
<feature type="region of interest" description="Disordered" evidence="1">
    <location>
        <begin position="1"/>
        <end position="26"/>
    </location>
</feature>
<dbReference type="InterPro" id="IPR050585">
    <property type="entry name" value="Xaa-Pro_dipeptidyl-ppase/CocE"/>
</dbReference>
<dbReference type="PANTHER" id="PTHR43056">
    <property type="entry name" value="PEPTIDASE S9 PROLYL OLIGOPEPTIDASE"/>
    <property type="match status" value="1"/>
</dbReference>
<evidence type="ECO:0000259" key="2">
    <source>
        <dbReference type="Pfam" id="PF00326"/>
    </source>
</evidence>
<keyword evidence="3" id="KW-0378">Hydrolase</keyword>
<evidence type="ECO:0000313" key="3">
    <source>
        <dbReference type="EMBL" id="KIH96882.1"/>
    </source>
</evidence>
<reference evidence="4" key="1">
    <citation type="journal article" date="2015" name="Chem. Biol.">
        <title>Structure, bioactivity, and resistance mechanism of streptomonomicin, an unusual lasso Peptide from an understudied halophilic actinomycete.</title>
        <authorList>
            <person name="Metelev M."/>
            <person name="Tietz J.I."/>
            <person name="Melby J.O."/>
            <person name="Blair P.M."/>
            <person name="Zhu L."/>
            <person name="Livnat I."/>
            <person name="Severinov K."/>
            <person name="Mitchell D.A."/>
        </authorList>
    </citation>
    <scope>NUCLEOTIDE SEQUENCE [LARGE SCALE GENOMIC DNA]</scope>
    <source>
        <strain evidence="4">YIM 90003</strain>
    </source>
</reference>
<name>A0A0C2JIZ5_9ACTN</name>
<dbReference type="SUPFAM" id="SSF69322">
    <property type="entry name" value="Tricorn protease domain 2"/>
    <property type="match status" value="1"/>
</dbReference>
<keyword evidence="4" id="KW-1185">Reference proteome</keyword>
<dbReference type="InterPro" id="IPR001375">
    <property type="entry name" value="Peptidase_S9_cat"/>
</dbReference>
<proteinExistence type="predicted"/>
<dbReference type="Gene3D" id="2.120.10.30">
    <property type="entry name" value="TolB, C-terminal domain"/>
    <property type="match status" value="1"/>
</dbReference>
<accession>A0A0C2JIZ5</accession>
<dbReference type="STRING" id="183763.LP52_22460"/>
<evidence type="ECO:0000256" key="1">
    <source>
        <dbReference type="SAM" id="MobiDB-lite"/>
    </source>
</evidence>
<dbReference type="Proteomes" id="UP000031675">
    <property type="component" value="Unassembled WGS sequence"/>
</dbReference>
<dbReference type="Gene3D" id="3.40.50.1820">
    <property type="entry name" value="alpha/beta hydrolase"/>
    <property type="match status" value="1"/>
</dbReference>
<dbReference type="RefSeq" id="WP_040276360.1">
    <property type="nucleotide sequence ID" value="NZ_JROO01000046.1"/>
</dbReference>
<dbReference type="SUPFAM" id="SSF53474">
    <property type="entry name" value="alpha/beta-Hydrolases"/>
    <property type="match status" value="1"/>
</dbReference>
<dbReference type="AlphaFoldDB" id="A0A0C2JIZ5"/>
<feature type="domain" description="Peptidase S9 prolyl oligopeptidase catalytic" evidence="2">
    <location>
        <begin position="457"/>
        <end position="660"/>
    </location>
</feature>
<protein>
    <submittedName>
        <fullName evidence="3">Acyl-peptide hydrolase</fullName>
    </submittedName>
</protein>
<sequence length="672" mass="71894">MNHGPTCGSWPSPIGAEDVAAHDGAPNWPAALGEEVWWAEPRPAEAGRVTLCRTRLDDPSARPREMLPAPWNARSRVHEYGGRPYALVPSPEGTAVVFTEFGDQRLYLWRQGREPQPLTPEPETPAALRYVEPVLSPEGREVWCVCERHTGPAPTDLRRAIVAVPLDGSAAEDPDAVREVAAGHRFLACPRVSPDGRRLSWIGWDHPDMPWDSTLLHVADLGPGGRVSGAPSTVAGGPGVSVVQAEWADADTLYCVADPSGWWNPYRLVAEGGAWSEPQPVAAAEEEFGGALWQLGYTWLAVPRHGPVAAVHGRSTTGLGRIDPATGAVADADTPHTEWFGRLAVGGTGGDTLVGLAAAPGIAPEIVAVGPSGSWRSLSAPDRHGAADTSGSGTDAFADYMPVPWARVFTGPGGREVHANLYPPRNPRHGPAPGERPPYAVWAHGGPTGRTPMIHDLEIAYFTSRGIGVVEVNYGGSTGFGRAYRERLRENWGVVDVEDCVAAARALAGEGLADPDRIAVRGGSAGGWTAAAALAFTDVFACAAILYPIVDLAGWRTGETHDFESQYLESLVGPWPETARRYADRSPVNRAGDIDAPFVLMQGREDAICPPAQGERFLQRVHAVPHAYLAFDGEQHGFRREETIRAALHAELSLYAQVLGFATDAPQLELRP</sequence>
<gene>
    <name evidence="3" type="ORF">LP52_22460</name>
</gene>
<evidence type="ECO:0000313" key="4">
    <source>
        <dbReference type="Proteomes" id="UP000031675"/>
    </source>
</evidence>
<dbReference type="InterPro" id="IPR011042">
    <property type="entry name" value="6-blade_b-propeller_TolB-like"/>
</dbReference>
<dbReference type="PANTHER" id="PTHR43056:SF5">
    <property type="entry name" value="PEPTIDASE S9 PROLYL OLIGOPEPTIDASE CATALYTIC DOMAIN-CONTAINING PROTEIN"/>
    <property type="match status" value="1"/>
</dbReference>
<dbReference type="GO" id="GO:0008236">
    <property type="term" value="F:serine-type peptidase activity"/>
    <property type="evidence" value="ECO:0007669"/>
    <property type="project" value="InterPro"/>
</dbReference>
<dbReference type="Pfam" id="PF00326">
    <property type="entry name" value="Peptidase_S9"/>
    <property type="match status" value="1"/>
</dbReference>
<dbReference type="OrthoDB" id="128799at2"/>
<comment type="caution">
    <text evidence="3">The sequence shown here is derived from an EMBL/GenBank/DDBJ whole genome shotgun (WGS) entry which is preliminary data.</text>
</comment>
<organism evidence="3 4">
    <name type="scientific">Streptomonospora alba</name>
    <dbReference type="NCBI Taxonomy" id="183763"/>
    <lineage>
        <taxon>Bacteria</taxon>
        <taxon>Bacillati</taxon>
        <taxon>Actinomycetota</taxon>
        <taxon>Actinomycetes</taxon>
        <taxon>Streptosporangiales</taxon>
        <taxon>Nocardiopsidaceae</taxon>
        <taxon>Streptomonospora</taxon>
    </lineage>
</organism>